<keyword evidence="1" id="KW-0472">Membrane</keyword>
<evidence type="ECO:0000313" key="2">
    <source>
        <dbReference type="EnsemblMetazoa" id="GPPI010825-PA"/>
    </source>
</evidence>
<dbReference type="EMBL" id="JXJN01004572">
    <property type="status" value="NOT_ANNOTATED_CDS"/>
    <property type="molecule type" value="Genomic_DNA"/>
</dbReference>
<evidence type="ECO:0000313" key="3">
    <source>
        <dbReference type="Proteomes" id="UP000092460"/>
    </source>
</evidence>
<dbReference type="EMBL" id="JXJN01004573">
    <property type="status" value="NOT_ANNOTATED_CDS"/>
    <property type="molecule type" value="Genomic_DNA"/>
</dbReference>
<sequence>MKEQSLFNYKIRFVESYHDRTLSKQNLKFLSNFILNYVLSYLNVVAFNLNARPEELQLLRLRNFDIVNAATLMASLIGSKSRKVTCQGLTHKSNPTLKFTYGNLNRTIQLWLLNRFHRYGTNREQTGLVLALEGSEEGLFAPKSSKKWNSLLFLN</sequence>
<protein>
    <submittedName>
        <fullName evidence="2">Uncharacterized protein</fullName>
    </submittedName>
</protein>
<accession>A0A1B0AW97</accession>
<organism evidence="2 3">
    <name type="scientific">Glossina palpalis gambiensis</name>
    <dbReference type="NCBI Taxonomy" id="67801"/>
    <lineage>
        <taxon>Eukaryota</taxon>
        <taxon>Metazoa</taxon>
        <taxon>Ecdysozoa</taxon>
        <taxon>Arthropoda</taxon>
        <taxon>Hexapoda</taxon>
        <taxon>Insecta</taxon>
        <taxon>Pterygota</taxon>
        <taxon>Neoptera</taxon>
        <taxon>Endopterygota</taxon>
        <taxon>Diptera</taxon>
        <taxon>Brachycera</taxon>
        <taxon>Muscomorpha</taxon>
        <taxon>Hippoboscoidea</taxon>
        <taxon>Glossinidae</taxon>
        <taxon>Glossina</taxon>
    </lineage>
</organism>
<name>A0A1B0AW97_9MUSC</name>
<dbReference type="AlphaFoldDB" id="A0A1B0AW97"/>
<feature type="transmembrane region" description="Helical" evidence="1">
    <location>
        <begin position="29"/>
        <end position="51"/>
    </location>
</feature>
<keyword evidence="1" id="KW-1133">Transmembrane helix</keyword>
<proteinExistence type="predicted"/>
<dbReference type="Proteomes" id="UP000092460">
    <property type="component" value="Unassembled WGS sequence"/>
</dbReference>
<keyword evidence="3" id="KW-1185">Reference proteome</keyword>
<dbReference type="VEuPathDB" id="VectorBase:GPPI010825"/>
<keyword evidence="1" id="KW-0812">Transmembrane</keyword>
<dbReference type="EnsemblMetazoa" id="GPPI010825-RA">
    <property type="protein sequence ID" value="GPPI010825-PA"/>
    <property type="gene ID" value="GPPI010825"/>
</dbReference>
<reference evidence="3" key="1">
    <citation type="submission" date="2015-01" db="EMBL/GenBank/DDBJ databases">
        <authorList>
            <person name="Aksoy S."/>
            <person name="Warren W."/>
            <person name="Wilson R.K."/>
        </authorList>
    </citation>
    <scope>NUCLEOTIDE SEQUENCE [LARGE SCALE GENOMIC DNA]</scope>
    <source>
        <strain evidence="3">IAEA</strain>
    </source>
</reference>
<reference evidence="2" key="2">
    <citation type="submission" date="2020-05" db="UniProtKB">
        <authorList>
            <consortium name="EnsemblMetazoa"/>
        </authorList>
    </citation>
    <scope>IDENTIFICATION</scope>
    <source>
        <strain evidence="2">IAEA</strain>
    </source>
</reference>
<evidence type="ECO:0000256" key="1">
    <source>
        <dbReference type="SAM" id="Phobius"/>
    </source>
</evidence>